<sequence>MKYQITRGRLLATTMIAGVTALAGFAANAQTAAPAAQPAAEQNNEIDAVVITGSLLRRSDTATPSPVTVQTSEQLKAQGITTVSDAIRSLSADNSGSIPAAFGSGFAAGSTGVSLRGLSVNSTLVMIDGLRNANYPLADDGQKAFVDLNSIPFNAVERIETLKDGASSLYGADAIGGVVNIIMKSNYQGMSADASYGKSQHGGGDQYRFNADIGHGDLDTDKYNVYFDVEYQLDKRIRGDQRGFPFNTNDLSSIPGGENNNPQTGGSTFYGNVKRATLTTPGNLASGLAIDSPSNVWQPLRTCAANAPLTSQYDEDGVLMGTYCAQNIANLADIQPKQSRIGTYGRFTFKPTDNLEAYLSGSFIQSKTSVNGTPVSISSSTPNNLSNLVLPVYVCSSGVSCATAADRRLNPNNPFASTGDYALIKYRFSDLPATANYTNRMFRMVGGVKGSAAEWNYQANLVIAHDTLESAQTGFLSYKQLMSDINTGAYNFVDPSKNSQAVRNALSPTLAKTSTTDLDSINVQASRSLFSLPGGDAQLGVGGEFRYEATNDPALNPVNDAQGLGNARTQGNRTVASAFAELGLPVLNQVEVNLSGRYDHYSDFGDNFSPKLGVKYTPIKSLALRGTISKGFRAPSFSEAGNSASQGFTNFSFKADQYAAFREAHGNNEYTKAYSLSAITTANPDLKPEKSTSYTLGAVWAPTRTFSVSLDYYHIKKTDVIAQASAGTALAAYYAGQAIPAGYVVTPDAVDPEHPTALPRVLSIASPYINADSLMTSGLDLNVQASFFLPADVKWTTNVEATTIFDYQYTQDGETYDYVGTEGPYALSSGAGTPKNRLQWTNTFERGPLRVTGVMSYVSGMRQGDDSYQEGCLYGDAAFNCRIKSFTTVDLTGAYDVTDKATVYADVMNLFDTGPMFNPANYAATNWNPTYSQSGIVGRYFRVGMRVKY</sequence>
<dbReference type="RefSeq" id="WP_304277538.1">
    <property type="nucleotide sequence ID" value="NZ_QFQZ01000029.1"/>
</dbReference>
<feature type="domain" description="TonB-dependent receptor-like beta-barrel" evidence="11">
    <location>
        <begin position="429"/>
        <end position="910"/>
    </location>
</feature>
<evidence type="ECO:0000256" key="7">
    <source>
        <dbReference type="ARBA" id="ARBA00023237"/>
    </source>
</evidence>
<keyword evidence="4 8" id="KW-0812">Transmembrane</keyword>
<evidence type="ECO:0000259" key="11">
    <source>
        <dbReference type="Pfam" id="PF00593"/>
    </source>
</evidence>
<dbReference type="InterPro" id="IPR036942">
    <property type="entry name" value="Beta-barrel_TonB_sf"/>
</dbReference>
<dbReference type="Gene3D" id="2.170.130.10">
    <property type="entry name" value="TonB-dependent receptor, plug domain"/>
    <property type="match status" value="1"/>
</dbReference>
<dbReference type="InterPro" id="IPR037066">
    <property type="entry name" value="Plug_dom_sf"/>
</dbReference>
<gene>
    <name evidence="13" type="ORF">DI526_10850</name>
</gene>
<evidence type="ECO:0000256" key="5">
    <source>
        <dbReference type="ARBA" id="ARBA00023077"/>
    </source>
</evidence>
<evidence type="ECO:0000256" key="1">
    <source>
        <dbReference type="ARBA" id="ARBA00004571"/>
    </source>
</evidence>
<keyword evidence="10" id="KW-0732">Signal</keyword>
<feature type="chain" id="PRO_5015927351" evidence="10">
    <location>
        <begin position="27"/>
        <end position="949"/>
    </location>
</feature>
<dbReference type="InterPro" id="IPR039426">
    <property type="entry name" value="TonB-dep_rcpt-like"/>
</dbReference>
<accession>A0A2W5X1E5</accession>
<dbReference type="SUPFAM" id="SSF56935">
    <property type="entry name" value="Porins"/>
    <property type="match status" value="1"/>
</dbReference>
<reference evidence="13 14" key="1">
    <citation type="submission" date="2017-08" db="EMBL/GenBank/DDBJ databases">
        <title>Infants hospitalized years apart are colonized by the same room-sourced microbial strains.</title>
        <authorList>
            <person name="Brooks B."/>
            <person name="Olm M.R."/>
            <person name="Firek B.A."/>
            <person name="Baker R."/>
            <person name="Thomas B.C."/>
            <person name="Morowitz M.J."/>
            <person name="Banfield J.F."/>
        </authorList>
    </citation>
    <scope>NUCLEOTIDE SEQUENCE [LARGE SCALE GENOMIC DNA]</scope>
    <source>
        <strain evidence="13">S2_003_000_R2_4</strain>
    </source>
</reference>
<protein>
    <submittedName>
        <fullName evidence="13">TonB-dependent receptor</fullName>
    </submittedName>
</protein>
<dbReference type="EMBL" id="QFQZ01000029">
    <property type="protein sequence ID" value="PZR34304.1"/>
    <property type="molecule type" value="Genomic_DNA"/>
</dbReference>
<keyword evidence="2 8" id="KW-0813">Transport</keyword>
<feature type="signal peptide" evidence="10">
    <location>
        <begin position="1"/>
        <end position="26"/>
    </location>
</feature>
<keyword evidence="3 8" id="KW-1134">Transmembrane beta strand</keyword>
<comment type="caution">
    <text evidence="13">The sequence shown here is derived from an EMBL/GenBank/DDBJ whole genome shotgun (WGS) entry which is preliminary data.</text>
</comment>
<dbReference type="PROSITE" id="PS51318">
    <property type="entry name" value="TAT"/>
    <property type="match status" value="1"/>
</dbReference>
<dbReference type="AlphaFoldDB" id="A0A2W5X1E5"/>
<evidence type="ECO:0000313" key="14">
    <source>
        <dbReference type="Proteomes" id="UP000249393"/>
    </source>
</evidence>
<dbReference type="InterPro" id="IPR006311">
    <property type="entry name" value="TAT_signal"/>
</dbReference>
<feature type="domain" description="TonB-dependent receptor plug" evidence="12">
    <location>
        <begin position="62"/>
        <end position="178"/>
    </location>
</feature>
<organism evidence="13 14">
    <name type="scientific">Caulobacter segnis</name>
    <dbReference type="NCBI Taxonomy" id="88688"/>
    <lineage>
        <taxon>Bacteria</taxon>
        <taxon>Pseudomonadati</taxon>
        <taxon>Pseudomonadota</taxon>
        <taxon>Alphaproteobacteria</taxon>
        <taxon>Caulobacterales</taxon>
        <taxon>Caulobacteraceae</taxon>
        <taxon>Caulobacter</taxon>
    </lineage>
</organism>
<keyword evidence="7 8" id="KW-0998">Cell outer membrane</keyword>
<evidence type="ECO:0000256" key="4">
    <source>
        <dbReference type="ARBA" id="ARBA00022692"/>
    </source>
</evidence>
<evidence type="ECO:0000256" key="10">
    <source>
        <dbReference type="SAM" id="SignalP"/>
    </source>
</evidence>
<evidence type="ECO:0000256" key="8">
    <source>
        <dbReference type="PROSITE-ProRule" id="PRU01360"/>
    </source>
</evidence>
<evidence type="ECO:0000259" key="12">
    <source>
        <dbReference type="Pfam" id="PF07715"/>
    </source>
</evidence>
<dbReference type="Pfam" id="PF07715">
    <property type="entry name" value="Plug"/>
    <property type="match status" value="1"/>
</dbReference>
<evidence type="ECO:0000256" key="6">
    <source>
        <dbReference type="ARBA" id="ARBA00023136"/>
    </source>
</evidence>
<evidence type="ECO:0000256" key="2">
    <source>
        <dbReference type="ARBA" id="ARBA00022448"/>
    </source>
</evidence>
<comment type="similarity">
    <text evidence="8 9">Belongs to the TonB-dependent receptor family.</text>
</comment>
<comment type="subcellular location">
    <subcellularLocation>
        <location evidence="1 8">Cell outer membrane</location>
        <topology evidence="1 8">Multi-pass membrane protein</topology>
    </subcellularLocation>
</comment>
<evidence type="ECO:0000313" key="13">
    <source>
        <dbReference type="EMBL" id="PZR34304.1"/>
    </source>
</evidence>
<dbReference type="InterPro" id="IPR012910">
    <property type="entry name" value="Plug_dom"/>
</dbReference>
<keyword evidence="6 8" id="KW-0472">Membrane</keyword>
<evidence type="ECO:0000256" key="3">
    <source>
        <dbReference type="ARBA" id="ARBA00022452"/>
    </source>
</evidence>
<keyword evidence="13" id="KW-0675">Receptor</keyword>
<dbReference type="Proteomes" id="UP000249393">
    <property type="component" value="Unassembled WGS sequence"/>
</dbReference>
<dbReference type="Gene3D" id="2.40.170.20">
    <property type="entry name" value="TonB-dependent receptor, beta-barrel domain"/>
    <property type="match status" value="1"/>
</dbReference>
<dbReference type="Pfam" id="PF00593">
    <property type="entry name" value="TonB_dep_Rec_b-barrel"/>
    <property type="match status" value="1"/>
</dbReference>
<dbReference type="GO" id="GO:0009279">
    <property type="term" value="C:cell outer membrane"/>
    <property type="evidence" value="ECO:0007669"/>
    <property type="project" value="UniProtKB-SubCell"/>
</dbReference>
<dbReference type="CDD" id="cd01347">
    <property type="entry name" value="ligand_gated_channel"/>
    <property type="match status" value="1"/>
</dbReference>
<dbReference type="PROSITE" id="PS52016">
    <property type="entry name" value="TONB_DEPENDENT_REC_3"/>
    <property type="match status" value="1"/>
</dbReference>
<evidence type="ECO:0000256" key="9">
    <source>
        <dbReference type="RuleBase" id="RU003357"/>
    </source>
</evidence>
<dbReference type="PANTHER" id="PTHR47234:SF2">
    <property type="entry name" value="TONB-DEPENDENT RECEPTOR"/>
    <property type="match status" value="1"/>
</dbReference>
<dbReference type="PANTHER" id="PTHR47234">
    <property type="match status" value="1"/>
</dbReference>
<name>A0A2W5X1E5_9CAUL</name>
<proteinExistence type="inferred from homology"/>
<keyword evidence="5 9" id="KW-0798">TonB box</keyword>
<dbReference type="InterPro" id="IPR000531">
    <property type="entry name" value="Beta-barrel_TonB"/>
</dbReference>